<evidence type="ECO:0000256" key="1">
    <source>
        <dbReference type="ARBA" id="ARBA00007316"/>
    </source>
</evidence>
<feature type="transmembrane region" description="Helical" evidence="11">
    <location>
        <begin position="518"/>
        <end position="541"/>
    </location>
</feature>
<dbReference type="CDD" id="cd05387">
    <property type="entry name" value="BY-kinase"/>
    <property type="match status" value="1"/>
</dbReference>
<evidence type="ECO:0000256" key="5">
    <source>
        <dbReference type="ARBA" id="ARBA00022777"/>
    </source>
</evidence>
<dbReference type="Proteomes" id="UP000317238">
    <property type="component" value="Unassembled WGS sequence"/>
</dbReference>
<evidence type="ECO:0000256" key="4">
    <source>
        <dbReference type="ARBA" id="ARBA00022741"/>
    </source>
</evidence>
<proteinExistence type="inferred from homology"/>
<feature type="domain" description="AAA" evidence="12">
    <location>
        <begin position="636"/>
        <end position="766"/>
    </location>
</feature>
<comment type="caution">
    <text evidence="13">The sequence shown here is derived from an EMBL/GenBank/DDBJ whole genome shotgun (WGS) entry which is preliminary data.</text>
</comment>
<dbReference type="GO" id="GO:0005886">
    <property type="term" value="C:plasma membrane"/>
    <property type="evidence" value="ECO:0007669"/>
    <property type="project" value="TreeGrafter"/>
</dbReference>
<dbReference type="Pfam" id="PF13614">
    <property type="entry name" value="AAA_31"/>
    <property type="match status" value="1"/>
</dbReference>
<feature type="region of interest" description="Disordered" evidence="10">
    <location>
        <begin position="829"/>
        <end position="886"/>
    </location>
</feature>
<keyword evidence="3 13" id="KW-0808">Transferase</keyword>
<organism evidence="13 14">
    <name type="scientific">Crateriforma conspicua</name>
    <dbReference type="NCBI Taxonomy" id="2527996"/>
    <lineage>
        <taxon>Bacteria</taxon>
        <taxon>Pseudomonadati</taxon>
        <taxon>Planctomycetota</taxon>
        <taxon>Planctomycetia</taxon>
        <taxon>Planctomycetales</taxon>
        <taxon>Planctomycetaceae</taxon>
        <taxon>Crateriforma</taxon>
    </lineage>
</organism>
<feature type="transmembrane region" description="Helical" evidence="11">
    <location>
        <begin position="76"/>
        <end position="96"/>
    </location>
</feature>
<evidence type="ECO:0000256" key="3">
    <source>
        <dbReference type="ARBA" id="ARBA00022679"/>
    </source>
</evidence>
<keyword evidence="14" id="KW-1185">Reference proteome</keyword>
<dbReference type="GO" id="GO:0005524">
    <property type="term" value="F:ATP binding"/>
    <property type="evidence" value="ECO:0007669"/>
    <property type="project" value="UniProtKB-KW"/>
</dbReference>
<keyword evidence="7" id="KW-0829">Tyrosine-protein kinase</keyword>
<name>A0A5C5XYF6_9PLAN</name>
<dbReference type="EC" id="2.7.10.2" evidence="2"/>
<keyword evidence="11" id="KW-0472">Membrane</keyword>
<accession>A0A5C5XYF6</accession>
<evidence type="ECO:0000256" key="10">
    <source>
        <dbReference type="SAM" id="MobiDB-lite"/>
    </source>
</evidence>
<dbReference type="GO" id="GO:0004715">
    <property type="term" value="F:non-membrane spanning protein tyrosine kinase activity"/>
    <property type="evidence" value="ECO:0007669"/>
    <property type="project" value="UniProtKB-EC"/>
</dbReference>
<dbReference type="InterPro" id="IPR050445">
    <property type="entry name" value="Bact_polysacc_biosynth/exp"/>
</dbReference>
<evidence type="ECO:0000256" key="2">
    <source>
        <dbReference type="ARBA" id="ARBA00011903"/>
    </source>
</evidence>
<dbReference type="Gene3D" id="3.40.50.300">
    <property type="entry name" value="P-loop containing nucleotide triphosphate hydrolases"/>
    <property type="match status" value="1"/>
</dbReference>
<evidence type="ECO:0000256" key="7">
    <source>
        <dbReference type="ARBA" id="ARBA00023137"/>
    </source>
</evidence>
<dbReference type="PANTHER" id="PTHR32309:SF13">
    <property type="entry name" value="FERRIC ENTEROBACTIN TRANSPORT PROTEIN FEPE"/>
    <property type="match status" value="1"/>
</dbReference>
<dbReference type="SUPFAM" id="SSF52540">
    <property type="entry name" value="P-loop containing nucleoside triphosphate hydrolases"/>
    <property type="match status" value="1"/>
</dbReference>
<dbReference type="InterPro" id="IPR005702">
    <property type="entry name" value="Wzc-like_C"/>
</dbReference>
<keyword evidence="5 13" id="KW-0418">Kinase</keyword>
<keyword evidence="4" id="KW-0547">Nucleotide-binding</keyword>
<dbReference type="EMBL" id="SJPL01000001">
    <property type="protein sequence ID" value="TWT68020.1"/>
    <property type="molecule type" value="Genomic_DNA"/>
</dbReference>
<keyword evidence="9" id="KW-0175">Coiled coil</keyword>
<evidence type="ECO:0000259" key="12">
    <source>
        <dbReference type="Pfam" id="PF13614"/>
    </source>
</evidence>
<evidence type="ECO:0000256" key="9">
    <source>
        <dbReference type="SAM" id="Coils"/>
    </source>
</evidence>
<reference evidence="13 14" key="1">
    <citation type="submission" date="2019-02" db="EMBL/GenBank/DDBJ databases">
        <title>Deep-cultivation of Planctomycetes and their phenomic and genomic characterization uncovers novel biology.</title>
        <authorList>
            <person name="Wiegand S."/>
            <person name="Jogler M."/>
            <person name="Boedeker C."/>
            <person name="Pinto D."/>
            <person name="Vollmers J."/>
            <person name="Rivas-Marin E."/>
            <person name="Kohn T."/>
            <person name="Peeters S.H."/>
            <person name="Heuer A."/>
            <person name="Rast P."/>
            <person name="Oberbeckmann S."/>
            <person name="Bunk B."/>
            <person name="Jeske O."/>
            <person name="Meyerdierks A."/>
            <person name="Storesund J.E."/>
            <person name="Kallscheuer N."/>
            <person name="Luecker S."/>
            <person name="Lage O.M."/>
            <person name="Pohl T."/>
            <person name="Merkel B.J."/>
            <person name="Hornburger P."/>
            <person name="Mueller R.-W."/>
            <person name="Bruemmer F."/>
            <person name="Labrenz M."/>
            <person name="Spormann A.M."/>
            <person name="Op Den Camp H."/>
            <person name="Overmann J."/>
            <person name="Amann R."/>
            <person name="Jetten M.S.M."/>
            <person name="Mascher T."/>
            <person name="Medema M.H."/>
            <person name="Devos D.P."/>
            <person name="Kaster A.-K."/>
            <person name="Ovreas L."/>
            <person name="Rohde M."/>
            <person name="Galperin M.Y."/>
            <person name="Jogler C."/>
        </authorList>
    </citation>
    <scope>NUCLEOTIDE SEQUENCE [LARGE SCALE GENOMIC DNA]</scope>
    <source>
        <strain evidence="13 14">Pan14r</strain>
    </source>
</reference>
<evidence type="ECO:0000256" key="6">
    <source>
        <dbReference type="ARBA" id="ARBA00022840"/>
    </source>
</evidence>
<gene>
    <name evidence="13" type="primary">ywqD_1</name>
    <name evidence="13" type="ORF">Pan14r_02580</name>
</gene>
<dbReference type="OrthoDB" id="9794577at2"/>
<evidence type="ECO:0000313" key="13">
    <source>
        <dbReference type="EMBL" id="TWT68020.1"/>
    </source>
</evidence>
<evidence type="ECO:0000256" key="8">
    <source>
        <dbReference type="ARBA" id="ARBA00051245"/>
    </source>
</evidence>
<dbReference type="InterPro" id="IPR027417">
    <property type="entry name" value="P-loop_NTPase"/>
</dbReference>
<sequence>MNRQFSVLSPPSERTPSCGGILYYFNEIRMSTNELSNRPYSNSPAMMQAPIAMMDRDGADGGKNEMPNIGAAMWRYRWAVALPTMLGMVAGFLLFLRTNETFRATTQIMIESNRPAVMDTMTGEMVGGVPSIEIVQAQLFSDEVIRGAFENPEMIQYHETLDEGDGPWARFVEMVKKDKVLELEPEVSDVKTAQSVVALLHFDSPNPDLSTAAVTAFSQSLQQYYNKKYSNSRDELKRFINEATDKVQPQLDKYESIYAQFRKESDLFFDEQGNAINPHRVRVQELMADRGKLVQEYVDSELTYRSIKQTVEGAEDPRLAFTIVSQLLDRPLSLPKELDATRLAMGADDGELASMEVQEELAPLKADRDALAAELGKGHPHVKVLDNKIASLEKALDRLGQSRSSRIGQLMDDEERKTKQALQAIDAVQATAKTKVDMLKQRLDLLTKEIESEAAKGRLLADKEVDYIALQNKIEGTRELVTQVSESMARVDMSTSTESETRVVELIAAKGAYLVAPILWKLVGIGGFLGLALGAGMAFLLEKNANTFRDPDEIAASLGTSVLTHVPFFKKRLTKRGSGQNADKDSPYNELDPCLAVLHSPSSVAAESVRSLRTATYFELAGVQGGKILQVTSPLPGDGKSTIAGNLACAIAQSGKSVLAIDCDLRRPQLTDNFVMQDQLGLTNVLNGECEWQEACHTTPLGHLDVMPSGPIPANPAEALTLPEMAEMLEQLREHYDYVIVDTPPLLVVTDPSILASLVDGVLLTLRVRRKSKLNAREAVNILNSVGGNLIGTVINNSDEASSSDGYRGYGYYRYSRYAKKYYRRGGNAGEVVPKGSKKRSGMVVSGRSTQNRVRPSEAMPPQNEAVAAAAPVTRPSVPSDHQADS</sequence>
<evidence type="ECO:0000313" key="14">
    <source>
        <dbReference type="Proteomes" id="UP000317238"/>
    </source>
</evidence>
<dbReference type="InterPro" id="IPR025669">
    <property type="entry name" value="AAA_dom"/>
</dbReference>
<protein>
    <recommendedName>
        <fullName evidence="2">non-specific protein-tyrosine kinase</fullName>
        <ecNumber evidence="2">2.7.10.2</ecNumber>
    </recommendedName>
</protein>
<feature type="coiled-coil region" evidence="9">
    <location>
        <begin position="382"/>
        <end position="456"/>
    </location>
</feature>
<dbReference type="NCBIfam" id="TIGR01007">
    <property type="entry name" value="eps_fam"/>
    <property type="match status" value="1"/>
</dbReference>
<dbReference type="AlphaFoldDB" id="A0A5C5XYF6"/>
<comment type="catalytic activity">
    <reaction evidence="8">
        <text>L-tyrosyl-[protein] + ATP = O-phospho-L-tyrosyl-[protein] + ADP + H(+)</text>
        <dbReference type="Rhea" id="RHEA:10596"/>
        <dbReference type="Rhea" id="RHEA-COMP:10136"/>
        <dbReference type="Rhea" id="RHEA-COMP:20101"/>
        <dbReference type="ChEBI" id="CHEBI:15378"/>
        <dbReference type="ChEBI" id="CHEBI:30616"/>
        <dbReference type="ChEBI" id="CHEBI:46858"/>
        <dbReference type="ChEBI" id="CHEBI:61978"/>
        <dbReference type="ChEBI" id="CHEBI:456216"/>
        <dbReference type="EC" id="2.7.10.2"/>
    </reaction>
</comment>
<evidence type="ECO:0000256" key="11">
    <source>
        <dbReference type="SAM" id="Phobius"/>
    </source>
</evidence>
<comment type="similarity">
    <text evidence="1">Belongs to the CpsD/CapB family.</text>
</comment>
<dbReference type="PANTHER" id="PTHR32309">
    <property type="entry name" value="TYROSINE-PROTEIN KINASE"/>
    <property type="match status" value="1"/>
</dbReference>
<keyword evidence="11" id="KW-0812">Transmembrane</keyword>
<keyword evidence="6" id="KW-0067">ATP-binding</keyword>
<keyword evidence="11" id="KW-1133">Transmembrane helix</keyword>